<dbReference type="PANTHER" id="PTHR43273:SF8">
    <property type="entry name" value="RADICAL SAM DOMAIN PROTEIN"/>
    <property type="match status" value="1"/>
</dbReference>
<dbReference type="NCBIfam" id="TIGR04085">
    <property type="entry name" value="rSAM_more_4Fe4S"/>
    <property type="match status" value="1"/>
</dbReference>
<dbReference type="InterPro" id="IPR013785">
    <property type="entry name" value="Aldolase_TIM"/>
</dbReference>
<evidence type="ECO:0000256" key="3">
    <source>
        <dbReference type="ARBA" id="ARBA00022723"/>
    </source>
</evidence>
<accession>A0A2Z2KDX4</accession>
<evidence type="ECO:0000256" key="2">
    <source>
        <dbReference type="ARBA" id="ARBA00022691"/>
    </source>
</evidence>
<dbReference type="OrthoDB" id="9808591at2"/>
<feature type="domain" description="Radical SAM core" evidence="6">
    <location>
        <begin position="59"/>
        <end position="299"/>
    </location>
</feature>
<dbReference type="RefSeq" id="WP_087914221.1">
    <property type="nucleotide sequence ID" value="NZ_CP021780.1"/>
</dbReference>
<evidence type="ECO:0000259" key="6">
    <source>
        <dbReference type="PROSITE" id="PS51918"/>
    </source>
</evidence>
<keyword evidence="4" id="KW-0408">Iron</keyword>
<evidence type="ECO:0000313" key="7">
    <source>
        <dbReference type="EMBL" id="ASA20199.1"/>
    </source>
</evidence>
<dbReference type="GO" id="GO:0051536">
    <property type="term" value="F:iron-sulfur cluster binding"/>
    <property type="evidence" value="ECO:0007669"/>
    <property type="project" value="UniProtKB-KW"/>
</dbReference>
<organism evidence="7 8">
    <name type="scientific">Paenibacillus donghaensis</name>
    <dbReference type="NCBI Taxonomy" id="414771"/>
    <lineage>
        <taxon>Bacteria</taxon>
        <taxon>Bacillati</taxon>
        <taxon>Bacillota</taxon>
        <taxon>Bacilli</taxon>
        <taxon>Bacillales</taxon>
        <taxon>Paenibacillaceae</taxon>
        <taxon>Paenibacillus</taxon>
    </lineage>
</organism>
<keyword evidence="8" id="KW-1185">Reference proteome</keyword>
<evidence type="ECO:0000313" key="8">
    <source>
        <dbReference type="Proteomes" id="UP000249890"/>
    </source>
</evidence>
<dbReference type="InterPro" id="IPR007197">
    <property type="entry name" value="rSAM"/>
</dbReference>
<proteinExistence type="predicted"/>
<keyword evidence="3" id="KW-0479">Metal-binding</keyword>
<dbReference type="InterPro" id="IPR058240">
    <property type="entry name" value="rSAM_sf"/>
</dbReference>
<dbReference type="GO" id="GO:0046872">
    <property type="term" value="F:metal ion binding"/>
    <property type="evidence" value="ECO:0007669"/>
    <property type="project" value="UniProtKB-KW"/>
</dbReference>
<dbReference type="KEGG" id="pdh:B9T62_04920"/>
<dbReference type="SFLD" id="SFLDG01386">
    <property type="entry name" value="main_SPASM_domain-containing"/>
    <property type="match status" value="1"/>
</dbReference>
<evidence type="ECO:0000256" key="1">
    <source>
        <dbReference type="ARBA" id="ARBA00001966"/>
    </source>
</evidence>
<dbReference type="SUPFAM" id="SSF102114">
    <property type="entry name" value="Radical SAM enzymes"/>
    <property type="match status" value="1"/>
</dbReference>
<dbReference type="Gene3D" id="3.20.20.70">
    <property type="entry name" value="Aldolase class I"/>
    <property type="match status" value="1"/>
</dbReference>
<keyword evidence="2" id="KW-0949">S-adenosyl-L-methionine</keyword>
<dbReference type="SFLD" id="SFLDG01384">
    <property type="entry name" value="thioether_bond_formation_requi"/>
    <property type="match status" value="1"/>
</dbReference>
<comment type="cofactor">
    <cofactor evidence="1">
        <name>[4Fe-4S] cluster</name>
        <dbReference type="ChEBI" id="CHEBI:49883"/>
    </cofactor>
</comment>
<dbReference type="AlphaFoldDB" id="A0A2Z2KDX4"/>
<dbReference type="Pfam" id="PF04055">
    <property type="entry name" value="Radical_SAM"/>
    <property type="match status" value="1"/>
</dbReference>
<dbReference type="Proteomes" id="UP000249890">
    <property type="component" value="Chromosome"/>
</dbReference>
<dbReference type="EMBL" id="CP021780">
    <property type="protein sequence ID" value="ASA20199.1"/>
    <property type="molecule type" value="Genomic_DNA"/>
</dbReference>
<dbReference type="Pfam" id="PF13186">
    <property type="entry name" value="SPASM"/>
    <property type="match status" value="1"/>
</dbReference>
<dbReference type="InterPro" id="IPR023867">
    <property type="entry name" value="Sulphatase_maturase_rSAM"/>
</dbReference>
<evidence type="ECO:0000256" key="5">
    <source>
        <dbReference type="ARBA" id="ARBA00023014"/>
    </source>
</evidence>
<gene>
    <name evidence="7" type="ORF">B9T62_04920</name>
</gene>
<dbReference type="PANTHER" id="PTHR43273">
    <property type="entry name" value="ANAEROBIC SULFATASE-MATURATING ENZYME HOMOLOG ASLB-RELATED"/>
    <property type="match status" value="1"/>
</dbReference>
<dbReference type="CDD" id="cd01335">
    <property type="entry name" value="Radical_SAM"/>
    <property type="match status" value="1"/>
</dbReference>
<dbReference type="InterPro" id="IPR023885">
    <property type="entry name" value="4Fe4S-binding_SPASM_dom"/>
</dbReference>
<evidence type="ECO:0000256" key="4">
    <source>
        <dbReference type="ARBA" id="ARBA00023004"/>
    </source>
</evidence>
<keyword evidence="5" id="KW-0411">Iron-sulfur</keyword>
<reference evidence="7 8" key="1">
    <citation type="submission" date="2017-06" db="EMBL/GenBank/DDBJ databases">
        <title>Complete genome sequence of Paenibacillus donghaensis KCTC 13049T isolated from East Sea sediment, South Korea.</title>
        <authorList>
            <person name="Jung B.K."/>
            <person name="Hong S.-J."/>
            <person name="Shin J.-H."/>
        </authorList>
    </citation>
    <scope>NUCLEOTIDE SEQUENCE [LARGE SCALE GENOMIC DNA]</scope>
    <source>
        <strain evidence="7 8">KCTC 13049</strain>
    </source>
</reference>
<dbReference type="SFLD" id="SFLDG01067">
    <property type="entry name" value="SPASM/twitch_domain_containing"/>
    <property type="match status" value="1"/>
</dbReference>
<dbReference type="PROSITE" id="PS51918">
    <property type="entry name" value="RADICAL_SAM"/>
    <property type="match status" value="1"/>
</dbReference>
<dbReference type="GO" id="GO:0016491">
    <property type="term" value="F:oxidoreductase activity"/>
    <property type="evidence" value="ECO:0007669"/>
    <property type="project" value="InterPro"/>
</dbReference>
<name>A0A2Z2KDX4_9BACL</name>
<dbReference type="SFLD" id="SFLDS00029">
    <property type="entry name" value="Radical_SAM"/>
    <property type="match status" value="1"/>
</dbReference>
<protein>
    <recommendedName>
        <fullName evidence="6">Radical SAM core domain-containing protein</fullName>
    </recommendedName>
</protein>
<sequence length="450" mass="51231">MKEFFVIPSENYDIVYHSSSHKVYKLNSSARMKLQDEAVFAALPAQPTLPELLEMPMNEHKKPSINFMSSRTCNLGCKYCFAGEGEYSSSEIKPKFIAPDIYAKTLDSMIAKYPQGLEYISFFGGEPLLDFKTIKETVLLTENKFEQAGIPLPRICISTNGMLFREPVLEFVKEHRIEVGLSLDGPKALNDLGRTCKGKDKNRISVYDQVLQVAAQLREHQIDYKVQITLNKHHINAYREGIVKEWFDEMGDVIKTNITVCPVTTDDPEFQISGERDYAILDLMAREMVHYYYKEYSKDHPERLASIFVSPMVFILNGKVARSCAAGESMVLVDTDGAVYPCQMYCNNDEYLLGSVQTDYQMLTTNNNTYKRIHNDPCSECIAQNLCAMWCKGLQLMTHGEESHVLPERCVFQKAVVEENIKLLAQIKTQKDSTSSKLIGKLYESLKVRS</sequence>